<dbReference type="KEGG" id="eat:EAT1b_0017"/>
<dbReference type="STRING" id="360911.EAT1b_0017"/>
<proteinExistence type="predicted"/>
<evidence type="ECO:0000256" key="1">
    <source>
        <dbReference type="SAM" id="MobiDB-lite"/>
    </source>
</evidence>
<reference evidence="2 3" key="1">
    <citation type="journal article" date="2011" name="J. Bacteriol.">
        <title>Complete genome sequence of the Thermophilic Bacterium Exiguobacterium sp. AT1b.</title>
        <authorList>
            <person name="Vishnivetskaya T.A."/>
            <person name="Lucas S."/>
            <person name="Copeland A."/>
            <person name="Lapidus A."/>
            <person name="Glavina Del Rio T."/>
            <person name="Dalin E."/>
            <person name="Tice H."/>
            <person name="Bruce D.C."/>
            <person name="Goodwin L.A."/>
            <person name="Pitluck S."/>
            <person name="Saunders E."/>
            <person name="Brettin T."/>
            <person name="Detter C."/>
            <person name="Han C."/>
            <person name="Larimer F."/>
            <person name="Land M.L."/>
            <person name="Hauser L.J."/>
            <person name="Kyrpides N.C."/>
            <person name="Ovchinnikova G."/>
            <person name="Kathariou S."/>
            <person name="Ramaley R.F."/>
            <person name="Rodrigues D.F."/>
            <person name="Hendrix C."/>
            <person name="Richardson P."/>
            <person name="Tiedje J.M."/>
        </authorList>
    </citation>
    <scope>NUCLEOTIDE SEQUENCE [LARGE SCALE GENOMIC DNA]</scope>
    <source>
        <strain evidence="3">ATCC BAA-1283 / AT1b</strain>
    </source>
</reference>
<gene>
    <name evidence="2" type="ordered locus">EAT1b_0017</name>
</gene>
<dbReference type="HOGENOM" id="CLU_2522616_0_0_9"/>
<sequence>MSKYGAQSAFDTLSIAYVDEVRKYVGSQDMTKAERDHAIFMATDVVKQLRKEHDRHLENMRGMTIDHNTRKAMKNDITTSVRGE</sequence>
<feature type="region of interest" description="Disordered" evidence="1">
    <location>
        <begin position="58"/>
        <end position="84"/>
    </location>
</feature>
<dbReference type="EMBL" id="CP001615">
    <property type="protein sequence ID" value="ACQ68952.1"/>
    <property type="molecule type" value="Genomic_DNA"/>
</dbReference>
<evidence type="ECO:0000313" key="2">
    <source>
        <dbReference type="EMBL" id="ACQ68952.1"/>
    </source>
</evidence>
<dbReference type="RefSeq" id="WP_012726071.1">
    <property type="nucleotide sequence ID" value="NC_012673.1"/>
</dbReference>
<keyword evidence="3" id="KW-1185">Reference proteome</keyword>
<evidence type="ECO:0000313" key="3">
    <source>
        <dbReference type="Proteomes" id="UP000000716"/>
    </source>
</evidence>
<accession>C4L0N4</accession>
<name>C4L0N4_EXISA</name>
<protein>
    <submittedName>
        <fullName evidence="2">Uncharacterized protein</fullName>
    </submittedName>
</protein>
<organism evidence="2 3">
    <name type="scientific">Exiguobacterium sp. (strain ATCC BAA-1283 / AT1b)</name>
    <dbReference type="NCBI Taxonomy" id="360911"/>
    <lineage>
        <taxon>Bacteria</taxon>
        <taxon>Bacillati</taxon>
        <taxon>Bacillota</taxon>
        <taxon>Bacilli</taxon>
        <taxon>Bacillales</taxon>
        <taxon>Bacillales Family XII. Incertae Sedis</taxon>
        <taxon>Exiguobacterium</taxon>
    </lineage>
</organism>
<dbReference type="AlphaFoldDB" id="C4L0N4"/>
<dbReference type="Proteomes" id="UP000000716">
    <property type="component" value="Chromosome"/>
</dbReference>